<evidence type="ECO:0000259" key="2">
    <source>
        <dbReference type="PROSITE" id="PS51272"/>
    </source>
</evidence>
<evidence type="ECO:0000313" key="3">
    <source>
        <dbReference type="EMBL" id="SEP22278.1"/>
    </source>
</evidence>
<gene>
    <name evidence="3" type="ORF">SAMN04490178_1146</name>
</gene>
<protein>
    <submittedName>
        <fullName evidence="3">S-layer homology domain-containing protein</fullName>
    </submittedName>
</protein>
<reference evidence="3 4" key="1">
    <citation type="submission" date="2016-10" db="EMBL/GenBank/DDBJ databases">
        <authorList>
            <person name="de Groot N.N."/>
        </authorList>
    </citation>
    <scope>NUCLEOTIDE SEQUENCE [LARGE SCALE GENOMIC DNA]</scope>
    <source>
        <strain evidence="3 4">DSM 13305</strain>
    </source>
</reference>
<dbReference type="AlphaFoldDB" id="A0A1H8W538"/>
<dbReference type="OrthoDB" id="2112962at2"/>
<dbReference type="InterPro" id="IPR051465">
    <property type="entry name" value="Cell_Envelope_Struct_Comp"/>
</dbReference>
<dbReference type="PANTHER" id="PTHR43308">
    <property type="entry name" value="OUTER MEMBRANE PROTEIN ALPHA-RELATED"/>
    <property type="match status" value="1"/>
</dbReference>
<sequence length="465" mass="50895">MKKKLAIALALMFVTTTAGTVFAAENNPFSSVPTNHWAYQSVNKLVKAGLIDGYGDGDFRGDKPITRYEMASLVAKAMSNEEKADAGLKSELTKLEGEFSDELKNLGVRVTTLEKNQPNFKMNGSFDVRYTDKSFPDANSSGVKKATDVKGEYRLRLNGEAKVDSKTTFGMRIVNNGPNSSNFNNNTWQIFGNSDNSNSSSTDNARIDRAYFNTKIGVSDATIGRQALKLDANDLLVDSGAYSYDGIKLATKVNKFTFAFNHGRFANGVTFKKNDGTDISTATGTYYNNYRNMDVDSLGVSYADKQFNAGVTYAQLKNFSKDDMDLKKWVAVNAGYLLNPKLSVAAEYVTNSADPVSTGVTGGDDAWFAKVLYGDQALKKAGQQNIALKYYDVGANSIVPALFGPDPLTRDGGSMVHDFKGLGVDYNYAFSPTFTGEFNYLKVDDQVTSAQSSYNYYRAALHVKF</sequence>
<dbReference type="PANTHER" id="PTHR43308:SF5">
    <property type="entry name" value="S-LAYER PROTEIN _ PEPTIDOGLYCAN ENDO-BETA-N-ACETYLGLUCOSAMINIDASE"/>
    <property type="match status" value="1"/>
</dbReference>
<dbReference type="STRING" id="112903.SAMN04490178_1146"/>
<dbReference type="Pfam" id="PF00395">
    <property type="entry name" value="SLH"/>
    <property type="match status" value="1"/>
</dbReference>
<accession>A0A1H8W538</accession>
<evidence type="ECO:0000256" key="1">
    <source>
        <dbReference type="SAM" id="SignalP"/>
    </source>
</evidence>
<keyword evidence="1" id="KW-0732">Signal</keyword>
<dbReference type="RefSeq" id="WP_091747575.1">
    <property type="nucleotide sequence ID" value="NZ_FODY01000014.1"/>
</dbReference>
<proteinExistence type="predicted"/>
<dbReference type="InterPro" id="IPR001119">
    <property type="entry name" value="SLH_dom"/>
</dbReference>
<feature type="domain" description="SLH" evidence="2">
    <location>
        <begin position="25"/>
        <end position="88"/>
    </location>
</feature>
<feature type="signal peptide" evidence="1">
    <location>
        <begin position="1"/>
        <end position="23"/>
    </location>
</feature>
<feature type="chain" id="PRO_5011760781" evidence="1">
    <location>
        <begin position="24"/>
        <end position="465"/>
    </location>
</feature>
<dbReference type="PROSITE" id="PS51272">
    <property type="entry name" value="SLH"/>
    <property type="match status" value="1"/>
</dbReference>
<dbReference type="Proteomes" id="UP000198847">
    <property type="component" value="Unassembled WGS sequence"/>
</dbReference>
<evidence type="ECO:0000313" key="4">
    <source>
        <dbReference type="Proteomes" id="UP000198847"/>
    </source>
</evidence>
<keyword evidence="4" id="KW-1185">Reference proteome</keyword>
<dbReference type="SUPFAM" id="SSF56935">
    <property type="entry name" value="Porins"/>
    <property type="match status" value="1"/>
</dbReference>
<name>A0A1H8W538_9FIRM</name>
<dbReference type="EMBL" id="FODY01000014">
    <property type="protein sequence ID" value="SEP22278.1"/>
    <property type="molecule type" value="Genomic_DNA"/>
</dbReference>
<organism evidence="3 4">
    <name type="scientific">Propionispora vibrioides</name>
    <dbReference type="NCBI Taxonomy" id="112903"/>
    <lineage>
        <taxon>Bacteria</taxon>
        <taxon>Bacillati</taxon>
        <taxon>Bacillota</taxon>
        <taxon>Negativicutes</taxon>
        <taxon>Selenomonadales</taxon>
        <taxon>Sporomusaceae</taxon>
        <taxon>Propionispora</taxon>
    </lineage>
</organism>